<sequence length="47" mass="4679">MLLLIICFGGDGVEIVSFADVAVKGGGGGVTLGLLNTGTTWVVIGTR</sequence>
<organism evidence="1 2">
    <name type="scientific">Pseudomonas phage SPA01</name>
    <dbReference type="NCBI Taxonomy" id="3003719"/>
    <lineage>
        <taxon>Viruses</taxon>
        <taxon>Duplodnaviria</taxon>
        <taxon>Heunggongvirae</taxon>
        <taxon>Uroviricota</taxon>
        <taxon>Caudoviricetes</taxon>
        <taxon>Vandenendeviridae</taxon>
        <taxon>Skurskavirinae</taxon>
        <taxon>Pakpunavirus</taxon>
        <taxon>Pakpunavirus SPA01</taxon>
    </lineage>
</organism>
<dbReference type="Proteomes" id="UP001213466">
    <property type="component" value="Segment"/>
</dbReference>
<protein>
    <submittedName>
        <fullName evidence="1">Uncharacterized protein</fullName>
    </submittedName>
</protein>
<dbReference type="EMBL" id="OP875100">
    <property type="protein sequence ID" value="WFG74214.1"/>
    <property type="molecule type" value="Genomic_DNA"/>
</dbReference>
<reference evidence="1 2" key="1">
    <citation type="submission" date="2022-11" db="EMBL/GenBank/DDBJ databases">
        <authorList>
            <person name="Naknaen A."/>
            <person name="Wannasrichan W."/>
            <person name="Poochit P."/>
            <person name="Chaikeeratisak V."/>
        </authorList>
    </citation>
    <scope>NUCLEOTIDE SEQUENCE [LARGE SCALE GENOMIC DNA]</scope>
</reference>
<accession>A0A9Y1QZS3</accession>
<proteinExistence type="predicted"/>
<evidence type="ECO:0000313" key="2">
    <source>
        <dbReference type="Proteomes" id="UP001213466"/>
    </source>
</evidence>
<evidence type="ECO:0000313" key="1">
    <source>
        <dbReference type="EMBL" id="WFG74214.1"/>
    </source>
</evidence>
<gene>
    <name evidence="1" type="ORF">DOEKDBNA_00173</name>
</gene>
<name>A0A9Y1QZS3_9CAUD</name>
<keyword evidence="2" id="KW-1185">Reference proteome</keyword>